<organism evidence="2 3">
    <name type="scientific">Solanum commersonii</name>
    <name type="common">Commerson's wild potato</name>
    <name type="synonym">Commerson's nightshade</name>
    <dbReference type="NCBI Taxonomy" id="4109"/>
    <lineage>
        <taxon>Eukaryota</taxon>
        <taxon>Viridiplantae</taxon>
        <taxon>Streptophyta</taxon>
        <taxon>Embryophyta</taxon>
        <taxon>Tracheophyta</taxon>
        <taxon>Spermatophyta</taxon>
        <taxon>Magnoliopsida</taxon>
        <taxon>eudicotyledons</taxon>
        <taxon>Gunneridae</taxon>
        <taxon>Pentapetalae</taxon>
        <taxon>asterids</taxon>
        <taxon>lamiids</taxon>
        <taxon>Solanales</taxon>
        <taxon>Solanaceae</taxon>
        <taxon>Solanoideae</taxon>
        <taxon>Solaneae</taxon>
        <taxon>Solanum</taxon>
    </lineage>
</organism>
<proteinExistence type="predicted"/>
<protein>
    <recommendedName>
        <fullName evidence="1">DUF7746 domain-containing protein</fullName>
    </recommendedName>
</protein>
<reference evidence="2 3" key="1">
    <citation type="submission" date="2020-09" db="EMBL/GenBank/DDBJ databases">
        <title>De no assembly of potato wild relative species, Solanum commersonii.</title>
        <authorList>
            <person name="Cho K."/>
        </authorList>
    </citation>
    <scope>NUCLEOTIDE SEQUENCE [LARGE SCALE GENOMIC DNA]</scope>
    <source>
        <strain evidence="2">LZ3.2</strain>
        <tissue evidence="2">Leaf</tissue>
    </source>
</reference>
<accession>A0A9J5WMD5</accession>
<sequence>MRRIGCEIEFFKWFEMIGRIENCAESWQVIINKWYTTSNKVVESTTPPLEGISIPIAGTVIKASPFKEKSDKTGSFITSTDIYQVGEQNNYSNQILHIISRQIEDTKPTISGRPTPASTSFSHNIETYLGFKFSEFSKEKFPKLSDTFEVSTLQEEPTSTQEKSNLLQKYASSHFHNIKNYHNKPSFPDLQYEENAFLSTSSHEGRSITEWNINGLAEHQVYNKLHEIGVSITTYKIRGSADNDAAT</sequence>
<gene>
    <name evidence="2" type="ORF">H5410_056482</name>
</gene>
<dbReference type="InterPro" id="IPR056648">
    <property type="entry name" value="DUF7746"/>
</dbReference>
<dbReference type="Pfam" id="PF24925">
    <property type="entry name" value="DUF7746"/>
    <property type="match status" value="1"/>
</dbReference>
<dbReference type="AlphaFoldDB" id="A0A9J5WMD5"/>
<name>A0A9J5WMD5_SOLCO</name>
<keyword evidence="3" id="KW-1185">Reference proteome</keyword>
<feature type="domain" description="DUF7746" evidence="1">
    <location>
        <begin position="204"/>
        <end position="246"/>
    </location>
</feature>
<evidence type="ECO:0000313" key="2">
    <source>
        <dbReference type="EMBL" id="KAG5576348.1"/>
    </source>
</evidence>
<evidence type="ECO:0000313" key="3">
    <source>
        <dbReference type="Proteomes" id="UP000824120"/>
    </source>
</evidence>
<dbReference type="Proteomes" id="UP000824120">
    <property type="component" value="Chromosome 11"/>
</dbReference>
<comment type="caution">
    <text evidence="2">The sequence shown here is derived from an EMBL/GenBank/DDBJ whole genome shotgun (WGS) entry which is preliminary data.</text>
</comment>
<evidence type="ECO:0000259" key="1">
    <source>
        <dbReference type="Pfam" id="PF24925"/>
    </source>
</evidence>
<dbReference type="EMBL" id="JACXVP010000011">
    <property type="protein sequence ID" value="KAG5576348.1"/>
    <property type="molecule type" value="Genomic_DNA"/>
</dbReference>